<organism evidence="8">
    <name type="scientific">Oikopleura dioica</name>
    <name type="common">Tunicate</name>
    <dbReference type="NCBI Taxonomy" id="34765"/>
    <lineage>
        <taxon>Eukaryota</taxon>
        <taxon>Metazoa</taxon>
        <taxon>Chordata</taxon>
        <taxon>Tunicata</taxon>
        <taxon>Appendicularia</taxon>
        <taxon>Copelata</taxon>
        <taxon>Oikopleuridae</taxon>
        <taxon>Oikopleura</taxon>
    </lineage>
</organism>
<proteinExistence type="predicted"/>
<dbReference type="PANTHER" id="PTHR11501:SF18">
    <property type="entry name" value="MICROTUBULE-ASSOCIATED PROTEIN"/>
    <property type="match status" value="1"/>
</dbReference>
<reference evidence="8" key="1">
    <citation type="journal article" date="2010" name="Science">
        <title>Plasticity of animal genome architecture unmasked by rapid evolution of a pelagic tunicate.</title>
        <authorList>
            <person name="Denoeud F."/>
            <person name="Henriet S."/>
            <person name="Mungpakdee S."/>
            <person name="Aury J.M."/>
            <person name="Da Silva C."/>
            <person name="Brinkmann H."/>
            <person name="Mikhaleva J."/>
            <person name="Olsen L.C."/>
            <person name="Jubin C."/>
            <person name="Canestro C."/>
            <person name="Bouquet J.M."/>
            <person name="Danks G."/>
            <person name="Poulain J."/>
            <person name="Campsteijn C."/>
            <person name="Adamski M."/>
            <person name="Cross I."/>
            <person name="Yadetie F."/>
            <person name="Muffato M."/>
            <person name="Louis A."/>
            <person name="Butcher S."/>
            <person name="Tsagkogeorga G."/>
            <person name="Konrad A."/>
            <person name="Singh S."/>
            <person name="Jensen M.F."/>
            <person name="Cong E.H."/>
            <person name="Eikeseth-Otteraa H."/>
            <person name="Noel B."/>
            <person name="Anthouard V."/>
            <person name="Porcel B.M."/>
            <person name="Kachouri-Lafond R."/>
            <person name="Nishino A."/>
            <person name="Ugolini M."/>
            <person name="Chourrout P."/>
            <person name="Nishida H."/>
            <person name="Aasland R."/>
            <person name="Huzurbazar S."/>
            <person name="Westhof E."/>
            <person name="Delsuc F."/>
            <person name="Lehrach H."/>
            <person name="Reinhardt R."/>
            <person name="Weissenbach J."/>
            <person name="Roy S.W."/>
            <person name="Artiguenave F."/>
            <person name="Postlethwait J.H."/>
            <person name="Manak J.R."/>
            <person name="Thompson E.M."/>
            <person name="Jaillon O."/>
            <person name="Du Pasquier L."/>
            <person name="Boudinot P."/>
            <person name="Liberles D.A."/>
            <person name="Volff J.N."/>
            <person name="Philippe H."/>
            <person name="Lenhard B."/>
            <person name="Roest Crollius H."/>
            <person name="Wincker P."/>
            <person name="Chourrout D."/>
        </authorList>
    </citation>
    <scope>NUCLEOTIDE SEQUENCE [LARGE SCALE GENOMIC DNA]</scope>
</reference>
<feature type="region of interest" description="Disordered" evidence="7">
    <location>
        <begin position="59"/>
        <end position="151"/>
    </location>
</feature>
<dbReference type="Pfam" id="PF00418">
    <property type="entry name" value="Tubulin-binding"/>
    <property type="match status" value="7"/>
</dbReference>
<dbReference type="InParanoid" id="E4X1Z1"/>
<keyword evidence="3" id="KW-0597">Phosphoprotein</keyword>
<dbReference type="EMBL" id="FN653021">
    <property type="protein sequence ID" value="CBY23458.1"/>
    <property type="molecule type" value="Genomic_DNA"/>
</dbReference>
<dbReference type="PROSITE" id="PS00229">
    <property type="entry name" value="TAU_MAP_1"/>
    <property type="match status" value="4"/>
</dbReference>
<name>E4X1Z1_OIKDI</name>
<feature type="compositionally biased region" description="Low complexity" evidence="7">
    <location>
        <begin position="62"/>
        <end position="77"/>
    </location>
</feature>
<protein>
    <recommendedName>
        <fullName evidence="6">Microtubule-associated protein</fullName>
    </recommendedName>
</protein>
<dbReference type="GO" id="GO:0005874">
    <property type="term" value="C:microtubule"/>
    <property type="evidence" value="ECO:0007669"/>
    <property type="project" value="UniProtKB-KW"/>
</dbReference>
<keyword evidence="9" id="KW-1185">Reference proteome</keyword>
<evidence type="ECO:0000256" key="6">
    <source>
        <dbReference type="RuleBase" id="RU000686"/>
    </source>
</evidence>
<accession>E4X1Z1</accession>
<dbReference type="GO" id="GO:0031175">
    <property type="term" value="P:neuron projection development"/>
    <property type="evidence" value="ECO:0007669"/>
    <property type="project" value="TreeGrafter"/>
</dbReference>
<keyword evidence="2 6" id="KW-0963">Cytoplasm</keyword>
<evidence type="ECO:0000256" key="7">
    <source>
        <dbReference type="SAM" id="MobiDB-lite"/>
    </source>
</evidence>
<keyword evidence="5 6" id="KW-0206">Cytoskeleton</keyword>
<dbReference type="OrthoDB" id="9378527at2759"/>
<dbReference type="PROSITE" id="PS51491">
    <property type="entry name" value="TAU_MAP_2"/>
    <property type="match status" value="7"/>
</dbReference>
<evidence type="ECO:0000256" key="4">
    <source>
        <dbReference type="ARBA" id="ARBA00022737"/>
    </source>
</evidence>
<evidence type="ECO:0000313" key="9">
    <source>
        <dbReference type="Proteomes" id="UP000001307"/>
    </source>
</evidence>
<gene>
    <name evidence="8" type="ORF">GSOID_T00015897001</name>
</gene>
<dbReference type="PANTHER" id="PTHR11501">
    <property type="entry name" value="MICROTUBULE-ASSOCIATED PROTEIN"/>
    <property type="match status" value="1"/>
</dbReference>
<sequence length="410" mass="43872">MGLLDYFSVFDLWQVHNKEMKTQQSTMEKVESFINGLEPAHFENEFEKLKIAEGYSGKENQSIPSLKSSSSGPTTRSKSAKGTLKMNRSAMLRLEKRKSMIPQSSVSTNDASIADSMSIRSGSTTSRSGPIKSKIGSFNNITHKPGGGNVKIESRRKSFANVQSKCGSLANTTHTPGGGKVKIESKRISIAGVGSKIGSMKNVTHTPGGGNIKIQTQKLKIEAKSKIGSLDNKKHTPGGGTKKIVHEPLKINTSSRIGSLQNASHTPRGGNVKITTQKLDLTKVKSKCGSLENSKHTPKGGNVKIKSRRSDWSGIKSRCGTFDNVTHVAGGGDVKIHDEKLVVVAQAKCGTFDNINHIAGGGDVEIYDEKALPWKEGSSRKGSNSMGSVTLETISSVGSEVLAHSDQISL</sequence>
<evidence type="ECO:0000256" key="3">
    <source>
        <dbReference type="ARBA" id="ARBA00022553"/>
    </source>
</evidence>
<dbReference type="GO" id="GO:0043005">
    <property type="term" value="C:neuron projection"/>
    <property type="evidence" value="ECO:0007669"/>
    <property type="project" value="TreeGrafter"/>
</dbReference>
<evidence type="ECO:0000256" key="5">
    <source>
        <dbReference type="ARBA" id="ARBA00023212"/>
    </source>
</evidence>
<dbReference type="Proteomes" id="UP000001307">
    <property type="component" value="Unassembled WGS sequence"/>
</dbReference>
<dbReference type="GO" id="GO:0000226">
    <property type="term" value="P:microtubule cytoskeleton organization"/>
    <property type="evidence" value="ECO:0007669"/>
    <property type="project" value="TreeGrafter"/>
</dbReference>
<keyword evidence="6" id="KW-0493">Microtubule</keyword>
<dbReference type="AlphaFoldDB" id="E4X1Z1"/>
<dbReference type="InterPro" id="IPR027324">
    <property type="entry name" value="MAP2/MAP4/Tau"/>
</dbReference>
<evidence type="ECO:0000313" key="8">
    <source>
        <dbReference type="EMBL" id="CBY23458.1"/>
    </source>
</evidence>
<dbReference type="GO" id="GO:0008017">
    <property type="term" value="F:microtubule binding"/>
    <property type="evidence" value="ECO:0007669"/>
    <property type="project" value="InterPro"/>
</dbReference>
<comment type="subcellular location">
    <subcellularLocation>
        <location evidence="1 6">Cytoplasm</location>
        <location evidence="1 6">Cytoskeleton</location>
    </subcellularLocation>
</comment>
<dbReference type="InterPro" id="IPR001084">
    <property type="entry name" value="MAP_tubulin-bd_rpt"/>
</dbReference>
<feature type="compositionally biased region" description="Low complexity" evidence="7">
    <location>
        <begin position="116"/>
        <end position="129"/>
    </location>
</feature>
<evidence type="ECO:0000256" key="1">
    <source>
        <dbReference type="ARBA" id="ARBA00004245"/>
    </source>
</evidence>
<feature type="compositionally biased region" description="Polar residues" evidence="7">
    <location>
        <begin position="101"/>
        <end position="111"/>
    </location>
</feature>
<evidence type="ECO:0000256" key="2">
    <source>
        <dbReference type="ARBA" id="ARBA00022490"/>
    </source>
</evidence>
<keyword evidence="4" id="KW-0677">Repeat</keyword>